<sequence length="224" mass="24528">MPGMYADDDFDLAGFAVGAVERRSLLPRLNDIQASDVVIGVPSSGVHSNGFSLVRKLISIKNVKYTDLTPFDKTKTFGDVLLAPTKLYVKPLLKAIQSGKIKALSHITGGGLMENIPRTLPKHLAVVLDASKWEVQDIYKWIKSEGNIADREMLKTFNCGLGMICIVSQSDAPSVLDMIHSNGEKAYIVGNVIQRKDEGVIVNNFPVTPKTQLPLIKKKRVAVL</sequence>
<proteinExistence type="predicted"/>
<dbReference type="GO" id="GO:0046084">
    <property type="term" value="P:adenine biosynthetic process"/>
    <property type="evidence" value="ECO:0007669"/>
    <property type="project" value="TreeGrafter"/>
</dbReference>
<gene>
    <name evidence="8" type="ORF">OSB1V03_LOCUS22072</name>
</gene>
<dbReference type="GO" id="GO:0004641">
    <property type="term" value="F:phosphoribosylformylglycinamidine cyclo-ligase activity"/>
    <property type="evidence" value="ECO:0007669"/>
    <property type="project" value="UniProtKB-EC"/>
</dbReference>
<name>A0A7R9QLI6_9ACAR</name>
<evidence type="ECO:0000256" key="2">
    <source>
        <dbReference type="ARBA" id="ARBA00013047"/>
    </source>
</evidence>
<dbReference type="PANTHER" id="PTHR10520">
    <property type="entry name" value="TRIFUNCTIONAL PURINE BIOSYNTHETIC PROTEIN ADENOSINE-3-RELATED"/>
    <property type="match status" value="1"/>
</dbReference>
<keyword evidence="3" id="KW-0436">Ligase</keyword>
<dbReference type="InterPro" id="IPR010918">
    <property type="entry name" value="PurM-like_C_dom"/>
</dbReference>
<keyword evidence="5" id="KW-0658">Purine biosynthesis</keyword>
<evidence type="ECO:0000313" key="9">
    <source>
        <dbReference type="Proteomes" id="UP000759131"/>
    </source>
</evidence>
<dbReference type="InterPro" id="IPR036676">
    <property type="entry name" value="PurM-like_C_sf"/>
</dbReference>
<comment type="pathway">
    <text evidence="1">Purine metabolism; IMP biosynthesis via de novo pathway; 5-amino-1-(5-phospho-D-ribosyl)imidazole from N(2)-formyl-N(1)-(5-phospho-D-ribosyl)glycinamide: step 2/2.</text>
</comment>
<dbReference type="Proteomes" id="UP000759131">
    <property type="component" value="Unassembled WGS sequence"/>
</dbReference>
<dbReference type="EMBL" id="OC899180">
    <property type="protein sequence ID" value="CAD7648727.1"/>
    <property type="molecule type" value="Genomic_DNA"/>
</dbReference>
<dbReference type="SUPFAM" id="SSF56042">
    <property type="entry name" value="PurM C-terminal domain-like"/>
    <property type="match status" value="1"/>
</dbReference>
<dbReference type="UniPathway" id="UPA00074">
    <property type="reaction ID" value="UER00129"/>
</dbReference>
<keyword evidence="4" id="KW-0547">Nucleotide-binding</keyword>
<dbReference type="InterPro" id="IPR004733">
    <property type="entry name" value="PurM_cligase"/>
</dbReference>
<protein>
    <recommendedName>
        <fullName evidence="2">phosphoribosylformylglycinamidine cyclo-ligase</fullName>
        <ecNumber evidence="2">6.3.3.1</ecNumber>
    </recommendedName>
</protein>
<keyword evidence="6" id="KW-0067">ATP-binding</keyword>
<dbReference type="AlphaFoldDB" id="A0A7R9QLI6"/>
<keyword evidence="9" id="KW-1185">Reference proteome</keyword>
<dbReference type="Pfam" id="PF02769">
    <property type="entry name" value="AIRS_C"/>
    <property type="match status" value="1"/>
</dbReference>
<accession>A0A7R9QLI6</accession>
<dbReference type="GO" id="GO:0005524">
    <property type="term" value="F:ATP binding"/>
    <property type="evidence" value="ECO:0007669"/>
    <property type="project" value="UniProtKB-KW"/>
</dbReference>
<evidence type="ECO:0000313" key="8">
    <source>
        <dbReference type="EMBL" id="CAD7648727.1"/>
    </source>
</evidence>
<evidence type="ECO:0000256" key="1">
    <source>
        <dbReference type="ARBA" id="ARBA00004686"/>
    </source>
</evidence>
<dbReference type="EC" id="6.3.3.1" evidence="2"/>
<dbReference type="FunFam" id="3.90.650.10:FF:000019">
    <property type="entry name" value="Trifunctional purine biosynthetic protein adenosine-3"/>
    <property type="match status" value="1"/>
</dbReference>
<dbReference type="PANTHER" id="PTHR10520:SF12">
    <property type="entry name" value="TRIFUNCTIONAL PURINE BIOSYNTHETIC PROTEIN ADENOSINE-3"/>
    <property type="match status" value="1"/>
</dbReference>
<dbReference type="OrthoDB" id="6478464at2759"/>
<dbReference type="Gene3D" id="3.90.650.10">
    <property type="entry name" value="PurM-like C-terminal domain"/>
    <property type="match status" value="1"/>
</dbReference>
<dbReference type="GO" id="GO:0004637">
    <property type="term" value="F:phosphoribosylamine-glycine ligase activity"/>
    <property type="evidence" value="ECO:0007669"/>
    <property type="project" value="TreeGrafter"/>
</dbReference>
<feature type="non-terminal residue" evidence="8">
    <location>
        <position position="1"/>
    </location>
</feature>
<dbReference type="GO" id="GO:0005829">
    <property type="term" value="C:cytosol"/>
    <property type="evidence" value="ECO:0007669"/>
    <property type="project" value="TreeGrafter"/>
</dbReference>
<evidence type="ECO:0000256" key="5">
    <source>
        <dbReference type="ARBA" id="ARBA00022755"/>
    </source>
</evidence>
<dbReference type="GO" id="GO:0006189">
    <property type="term" value="P:'de novo' IMP biosynthetic process"/>
    <property type="evidence" value="ECO:0007669"/>
    <property type="project" value="UniProtKB-UniPathway"/>
</dbReference>
<dbReference type="EMBL" id="CAJPIZ010044605">
    <property type="protein sequence ID" value="CAG2122126.1"/>
    <property type="molecule type" value="Genomic_DNA"/>
</dbReference>
<organism evidence="8">
    <name type="scientific">Medioppia subpectinata</name>
    <dbReference type="NCBI Taxonomy" id="1979941"/>
    <lineage>
        <taxon>Eukaryota</taxon>
        <taxon>Metazoa</taxon>
        <taxon>Ecdysozoa</taxon>
        <taxon>Arthropoda</taxon>
        <taxon>Chelicerata</taxon>
        <taxon>Arachnida</taxon>
        <taxon>Acari</taxon>
        <taxon>Acariformes</taxon>
        <taxon>Sarcoptiformes</taxon>
        <taxon>Oribatida</taxon>
        <taxon>Brachypylina</taxon>
        <taxon>Oppioidea</taxon>
        <taxon>Oppiidae</taxon>
        <taxon>Medioppia</taxon>
    </lineage>
</organism>
<dbReference type="CDD" id="cd02196">
    <property type="entry name" value="PurM"/>
    <property type="match status" value="1"/>
</dbReference>
<feature type="domain" description="PurM-like C-terminal" evidence="7">
    <location>
        <begin position="35"/>
        <end position="202"/>
    </location>
</feature>
<evidence type="ECO:0000256" key="6">
    <source>
        <dbReference type="ARBA" id="ARBA00022840"/>
    </source>
</evidence>
<reference evidence="8" key="1">
    <citation type="submission" date="2020-11" db="EMBL/GenBank/DDBJ databases">
        <authorList>
            <person name="Tran Van P."/>
        </authorList>
    </citation>
    <scope>NUCLEOTIDE SEQUENCE</scope>
</reference>
<evidence type="ECO:0000259" key="7">
    <source>
        <dbReference type="Pfam" id="PF02769"/>
    </source>
</evidence>
<evidence type="ECO:0000256" key="3">
    <source>
        <dbReference type="ARBA" id="ARBA00022598"/>
    </source>
</evidence>
<evidence type="ECO:0000256" key="4">
    <source>
        <dbReference type="ARBA" id="ARBA00022741"/>
    </source>
</evidence>